<gene>
    <name evidence="1" type="primary">TANGO2</name>
    <name evidence="1" type="ORF">IWQ57_000583</name>
</gene>
<evidence type="ECO:0000313" key="2">
    <source>
        <dbReference type="Proteomes" id="UP001140234"/>
    </source>
</evidence>
<protein>
    <submittedName>
        <fullName evidence="1">Transport and Golgi organization protein 2</fullName>
    </submittedName>
</protein>
<dbReference type="EMBL" id="JANBUJ010000047">
    <property type="protein sequence ID" value="KAJ2774997.1"/>
    <property type="molecule type" value="Genomic_DNA"/>
</dbReference>
<comment type="caution">
    <text evidence="1">The sequence shown here is derived from an EMBL/GenBank/DDBJ whole genome shotgun (WGS) entry which is preliminary data.</text>
</comment>
<dbReference type="Proteomes" id="UP001140234">
    <property type="component" value="Unassembled WGS sequence"/>
</dbReference>
<sequence>MCTTFWQFFDEASDGSARFVLAFNRDEYFGRATAGFHEWESQPSVCAPRDLEPEHPAEQGAWIGVNRRGLLALLTNFLEPNPEIGSVSRGALVRGLLVHPPATPGGHAVAAQSNREIVREYASAVFAERAQYSGFNLVLFDLAADGEVWYVTNRGSSGGAVRCLPRARPAGLSNSTIDRPWAKVDRGLQAFAAATAGGPPVSAHTVDALMRLMADTGPFSAERPPRQPSDLDHCIFVPRTRDPAKGLQSSAFGTRSTEVLLLRGRELTIVEQCHDADGADPKTIRFLLDIPLS</sequence>
<name>A0ACC1K7C9_9FUNG</name>
<keyword evidence="2" id="KW-1185">Reference proteome</keyword>
<proteinExistence type="predicted"/>
<accession>A0ACC1K7C9</accession>
<reference evidence="1" key="1">
    <citation type="submission" date="2022-07" db="EMBL/GenBank/DDBJ databases">
        <title>Phylogenomic reconstructions and comparative analyses of Kickxellomycotina fungi.</title>
        <authorList>
            <person name="Reynolds N.K."/>
            <person name="Stajich J.E."/>
            <person name="Barry K."/>
            <person name="Grigoriev I.V."/>
            <person name="Crous P."/>
            <person name="Smith M.E."/>
        </authorList>
    </citation>
    <scope>NUCLEOTIDE SEQUENCE</scope>
    <source>
        <strain evidence="1">CBS 109366</strain>
    </source>
</reference>
<organism evidence="1 2">
    <name type="scientific">Coemansia nantahalensis</name>
    <dbReference type="NCBI Taxonomy" id="2789366"/>
    <lineage>
        <taxon>Eukaryota</taxon>
        <taxon>Fungi</taxon>
        <taxon>Fungi incertae sedis</taxon>
        <taxon>Zoopagomycota</taxon>
        <taxon>Kickxellomycotina</taxon>
        <taxon>Kickxellomycetes</taxon>
        <taxon>Kickxellales</taxon>
        <taxon>Kickxellaceae</taxon>
        <taxon>Coemansia</taxon>
    </lineage>
</organism>
<evidence type="ECO:0000313" key="1">
    <source>
        <dbReference type="EMBL" id="KAJ2774997.1"/>
    </source>
</evidence>